<evidence type="ECO:0000313" key="5">
    <source>
        <dbReference type="Proteomes" id="UP000187406"/>
    </source>
</evidence>
<comment type="caution">
    <text evidence="4">The sequence shown here is derived from an EMBL/GenBank/DDBJ whole genome shotgun (WGS) entry which is preliminary data.</text>
</comment>
<evidence type="ECO:0000259" key="3">
    <source>
        <dbReference type="Pfam" id="PF11250"/>
    </source>
</evidence>
<dbReference type="InterPro" id="IPR021410">
    <property type="entry name" value="FAF"/>
</dbReference>
<dbReference type="PANTHER" id="PTHR33155:SF4">
    <property type="entry name" value="PROTEIN FANTASTIC FOUR 3"/>
    <property type="match status" value="1"/>
</dbReference>
<evidence type="ECO:0000256" key="1">
    <source>
        <dbReference type="ARBA" id="ARBA00008690"/>
    </source>
</evidence>
<reference evidence="5" key="1">
    <citation type="submission" date="2016-04" db="EMBL/GenBank/DDBJ databases">
        <title>Cephalotus genome sequencing.</title>
        <authorList>
            <person name="Fukushima K."/>
            <person name="Hasebe M."/>
            <person name="Fang X."/>
        </authorList>
    </citation>
    <scope>NUCLEOTIDE SEQUENCE [LARGE SCALE GENOMIC DNA]</scope>
    <source>
        <strain evidence="5">cv. St1</strain>
    </source>
</reference>
<gene>
    <name evidence="4" type="ORF">CFOL_v3_29149</name>
</gene>
<feature type="domain" description="FAF" evidence="3">
    <location>
        <begin position="173"/>
        <end position="225"/>
    </location>
</feature>
<dbReference type="Proteomes" id="UP000187406">
    <property type="component" value="Unassembled WGS sequence"/>
</dbReference>
<dbReference type="STRING" id="3775.A0A1Q3CZX7"/>
<feature type="region of interest" description="Disordered" evidence="2">
    <location>
        <begin position="148"/>
        <end position="191"/>
    </location>
</feature>
<protein>
    <submittedName>
        <fullName evidence="4">DUF3049 domain-containing protein</fullName>
    </submittedName>
</protein>
<accession>A0A1Q3CZX7</accession>
<dbReference type="Pfam" id="PF11250">
    <property type="entry name" value="FAF"/>
    <property type="match status" value="1"/>
</dbReference>
<sequence>MATILYQGLQSYLEPQLGEPKTLRLKLSSRKPHFLQPLELLDSKPKDLQDQNCYLVENTSNKTDFLHDNKLISANHELGSLCFLQALSPTSQPPNEANDTTKQAYVHPLQVKRSLSEKSLELCTENLGSETGTDDIIENSTIFSLSTYDTKSGNNYSPAREQPRKAEKANARSYPPPLTTISGSESLQVRSHREDGRLVVKAFKTPPHHTTFQAERSNGNLRLSFFKHDFDEVITEEVEVSNEDDNNEVKFDEEKELEQEEEEEDEEEYNDAYYGEDMDGNSLDAGAEMGMEKFRIIRSCKEGECEKKRLLNWGPLWVAT</sequence>
<feature type="compositionally biased region" description="Basic and acidic residues" evidence="2">
    <location>
        <begin position="161"/>
        <end position="170"/>
    </location>
</feature>
<feature type="compositionally biased region" description="Acidic residues" evidence="2">
    <location>
        <begin position="254"/>
        <end position="279"/>
    </location>
</feature>
<dbReference type="FunCoup" id="A0A1Q3CZX7">
    <property type="interactions" value="67"/>
</dbReference>
<proteinExistence type="inferred from homology"/>
<keyword evidence="5" id="KW-1185">Reference proteome</keyword>
<comment type="similarity">
    <text evidence="1">Belongs to the fantastic four family.</text>
</comment>
<dbReference type="InterPro" id="IPR046431">
    <property type="entry name" value="FAF_dom"/>
</dbReference>
<feature type="region of interest" description="Disordered" evidence="2">
    <location>
        <begin position="239"/>
        <end position="285"/>
    </location>
</feature>
<feature type="compositionally biased region" description="Polar residues" evidence="2">
    <location>
        <begin position="179"/>
        <end position="189"/>
    </location>
</feature>
<dbReference type="PANTHER" id="PTHR33155">
    <property type="entry name" value="FANTASTIC FOUR-LIKE PROTEIN (DUF3049)"/>
    <property type="match status" value="1"/>
</dbReference>
<feature type="compositionally biased region" description="Polar residues" evidence="2">
    <location>
        <begin position="148"/>
        <end position="157"/>
    </location>
</feature>
<dbReference type="EMBL" id="BDDD01003648">
    <property type="protein sequence ID" value="GAV85715.1"/>
    <property type="molecule type" value="Genomic_DNA"/>
</dbReference>
<dbReference type="InParanoid" id="A0A1Q3CZX7"/>
<name>A0A1Q3CZX7_CEPFO</name>
<evidence type="ECO:0000256" key="2">
    <source>
        <dbReference type="SAM" id="MobiDB-lite"/>
    </source>
</evidence>
<evidence type="ECO:0000313" key="4">
    <source>
        <dbReference type="EMBL" id="GAV85715.1"/>
    </source>
</evidence>
<dbReference type="AlphaFoldDB" id="A0A1Q3CZX7"/>
<dbReference type="OrthoDB" id="1916983at2759"/>
<organism evidence="4 5">
    <name type="scientific">Cephalotus follicularis</name>
    <name type="common">Albany pitcher plant</name>
    <dbReference type="NCBI Taxonomy" id="3775"/>
    <lineage>
        <taxon>Eukaryota</taxon>
        <taxon>Viridiplantae</taxon>
        <taxon>Streptophyta</taxon>
        <taxon>Embryophyta</taxon>
        <taxon>Tracheophyta</taxon>
        <taxon>Spermatophyta</taxon>
        <taxon>Magnoliopsida</taxon>
        <taxon>eudicotyledons</taxon>
        <taxon>Gunneridae</taxon>
        <taxon>Pentapetalae</taxon>
        <taxon>rosids</taxon>
        <taxon>fabids</taxon>
        <taxon>Oxalidales</taxon>
        <taxon>Cephalotaceae</taxon>
        <taxon>Cephalotus</taxon>
    </lineage>
</organism>
<feature type="non-terminal residue" evidence="4">
    <location>
        <position position="320"/>
    </location>
</feature>